<dbReference type="STRING" id="1120923.SAMN02746095_01460"/>
<dbReference type="RefSeq" id="WP_048878565.1">
    <property type="nucleotide sequence ID" value="NZ_BANC01000039.1"/>
</dbReference>
<gene>
    <name evidence="3" type="ORF">Aam_039_022</name>
</gene>
<evidence type="ECO:0000313" key="4">
    <source>
        <dbReference type="Proteomes" id="UP000032668"/>
    </source>
</evidence>
<comment type="similarity">
    <text evidence="1">Belongs to the NipSnap family.</text>
</comment>
<protein>
    <recommendedName>
        <fullName evidence="2">NIPSNAP domain-containing protein</fullName>
    </recommendedName>
</protein>
<organism evidence="3 4">
    <name type="scientific">Acidocella aminolytica 101 = DSM 11237</name>
    <dbReference type="NCBI Taxonomy" id="1120923"/>
    <lineage>
        <taxon>Bacteria</taxon>
        <taxon>Pseudomonadati</taxon>
        <taxon>Pseudomonadota</taxon>
        <taxon>Alphaproteobacteria</taxon>
        <taxon>Acetobacterales</taxon>
        <taxon>Acidocellaceae</taxon>
        <taxon>Acidocella</taxon>
    </lineage>
</organism>
<feature type="domain" description="NIPSNAP" evidence="2">
    <location>
        <begin position="4"/>
        <end position="102"/>
    </location>
</feature>
<dbReference type="PANTHER" id="PTHR21017">
    <property type="entry name" value="NIPSNAP-RELATED"/>
    <property type="match status" value="1"/>
</dbReference>
<proteinExistence type="inferred from homology"/>
<dbReference type="InterPro" id="IPR011008">
    <property type="entry name" value="Dimeric_a/b-barrel"/>
</dbReference>
<reference evidence="3 4" key="1">
    <citation type="submission" date="2012-11" db="EMBL/GenBank/DDBJ databases">
        <title>Whole genome sequence of Acidocella aminolytica 101 = DSM 11237.</title>
        <authorList>
            <person name="Azuma Y."/>
            <person name="Higashiura N."/>
            <person name="Hirakawa H."/>
            <person name="Matsushita K."/>
        </authorList>
    </citation>
    <scope>NUCLEOTIDE SEQUENCE [LARGE SCALE GENOMIC DNA]</scope>
    <source>
        <strain evidence="4">101 / DSM 11237</strain>
    </source>
</reference>
<name>A0A0D6PEH2_9PROT</name>
<dbReference type="SUPFAM" id="SSF54909">
    <property type="entry name" value="Dimeric alpha+beta barrel"/>
    <property type="match status" value="1"/>
</dbReference>
<dbReference type="Gene3D" id="3.30.70.100">
    <property type="match status" value="1"/>
</dbReference>
<dbReference type="OrthoDB" id="4124121at2"/>
<keyword evidence="4" id="KW-1185">Reference proteome</keyword>
<evidence type="ECO:0000259" key="2">
    <source>
        <dbReference type="Pfam" id="PF07978"/>
    </source>
</evidence>
<comment type="caution">
    <text evidence="3">The sequence shown here is derived from an EMBL/GenBank/DDBJ whole genome shotgun (WGS) entry which is preliminary data.</text>
</comment>
<dbReference type="PANTHER" id="PTHR21017:SF17">
    <property type="entry name" value="PROTEIN NIPSNAP"/>
    <property type="match status" value="1"/>
</dbReference>
<dbReference type="Pfam" id="PF07978">
    <property type="entry name" value="NIPSNAP"/>
    <property type="match status" value="1"/>
</dbReference>
<accession>A0A0D6PEH2</accession>
<dbReference type="EMBL" id="BANC01000039">
    <property type="protein sequence ID" value="GAN80140.1"/>
    <property type="molecule type" value="Genomic_DNA"/>
</dbReference>
<sequence length="106" mass="12434">MIVDIRTYKFQPGKMQAWLKLYEDLAWPLQQKHLGECLGFYTTIEGALHQVVHIWRYESQADRETRRNALAQEPNWAKFLAETAKLDGFLSMENKLAKETPFFSAK</sequence>
<dbReference type="AlphaFoldDB" id="A0A0D6PEH2"/>
<evidence type="ECO:0000256" key="1">
    <source>
        <dbReference type="ARBA" id="ARBA00005291"/>
    </source>
</evidence>
<dbReference type="Proteomes" id="UP000032668">
    <property type="component" value="Unassembled WGS sequence"/>
</dbReference>
<dbReference type="InterPro" id="IPR051557">
    <property type="entry name" value="NipSnap_domain"/>
</dbReference>
<dbReference type="InterPro" id="IPR012577">
    <property type="entry name" value="NIPSNAP"/>
</dbReference>
<evidence type="ECO:0000313" key="3">
    <source>
        <dbReference type="EMBL" id="GAN80140.1"/>
    </source>
</evidence>